<dbReference type="Pfam" id="PF13302">
    <property type="entry name" value="Acetyltransf_3"/>
    <property type="match status" value="1"/>
</dbReference>
<evidence type="ECO:0000313" key="2">
    <source>
        <dbReference type="EMBL" id="WEK41348.1"/>
    </source>
</evidence>
<dbReference type="PROSITE" id="PS51186">
    <property type="entry name" value="GNAT"/>
    <property type="match status" value="1"/>
</dbReference>
<dbReference type="SUPFAM" id="SSF55729">
    <property type="entry name" value="Acyl-CoA N-acyltransferases (Nat)"/>
    <property type="match status" value="1"/>
</dbReference>
<dbReference type="InterPro" id="IPR051531">
    <property type="entry name" value="N-acetyltransferase"/>
</dbReference>
<dbReference type="PANTHER" id="PTHR43792:SF1">
    <property type="entry name" value="N-ACETYLTRANSFERASE DOMAIN-CONTAINING PROTEIN"/>
    <property type="match status" value="1"/>
</dbReference>
<evidence type="ECO:0000259" key="1">
    <source>
        <dbReference type="PROSITE" id="PS51186"/>
    </source>
</evidence>
<protein>
    <submittedName>
        <fullName evidence="2">GNAT family protein</fullName>
    </submittedName>
</protein>
<name>A0AAJ5X309_9CAUL</name>
<evidence type="ECO:0000313" key="3">
    <source>
        <dbReference type="Proteomes" id="UP001213664"/>
    </source>
</evidence>
<sequence length="176" mass="19819">MTPIETDRLILRRFQAGDAADLFAYLRQPRAACFLSMRLQDMGAAEAEAISRSGADDIIAVQSRADGRVIGEVFAHFEEPDTWSIGWHFNGDFTGAGYASEAAAALVDHLFAHRAARRLYAYVEDDNLASQRLCERLGMRREGLFLDFISFEADSEGRPIYVNTYQYALLKREREG</sequence>
<organism evidence="2 3">
    <name type="scientific">Candidatus Brevundimonas colombiensis</name>
    <dbReference type="NCBI Taxonomy" id="3121376"/>
    <lineage>
        <taxon>Bacteria</taxon>
        <taxon>Pseudomonadati</taxon>
        <taxon>Pseudomonadota</taxon>
        <taxon>Alphaproteobacteria</taxon>
        <taxon>Caulobacterales</taxon>
        <taxon>Caulobacteraceae</taxon>
        <taxon>Brevundimonas</taxon>
    </lineage>
</organism>
<dbReference type="Gene3D" id="3.40.630.30">
    <property type="match status" value="1"/>
</dbReference>
<reference evidence="2" key="1">
    <citation type="submission" date="2023-03" db="EMBL/GenBank/DDBJ databases">
        <title>Andean soil-derived lignocellulolytic bacterial consortium as a source of novel taxa and putative plastic-active enzymes.</title>
        <authorList>
            <person name="Diaz-Garcia L."/>
            <person name="Chuvochina M."/>
            <person name="Feuerriegel G."/>
            <person name="Bunk B."/>
            <person name="Sproer C."/>
            <person name="Streit W.R."/>
            <person name="Rodriguez L.M."/>
            <person name="Overmann J."/>
            <person name="Jimenez D.J."/>
        </authorList>
    </citation>
    <scope>NUCLEOTIDE SEQUENCE</scope>
    <source>
        <strain evidence="2">MAG 833</strain>
    </source>
</reference>
<dbReference type="Proteomes" id="UP001213664">
    <property type="component" value="Chromosome"/>
</dbReference>
<dbReference type="InterPro" id="IPR016181">
    <property type="entry name" value="Acyl_CoA_acyltransferase"/>
</dbReference>
<dbReference type="PANTHER" id="PTHR43792">
    <property type="entry name" value="GNAT FAMILY, PUTATIVE (AFU_ORTHOLOGUE AFUA_3G00765)-RELATED-RELATED"/>
    <property type="match status" value="1"/>
</dbReference>
<gene>
    <name evidence="2" type="ORF">P0Y50_06985</name>
</gene>
<dbReference type="AlphaFoldDB" id="A0AAJ5X309"/>
<accession>A0AAJ5X309</accession>
<dbReference type="GO" id="GO:0016747">
    <property type="term" value="F:acyltransferase activity, transferring groups other than amino-acyl groups"/>
    <property type="evidence" value="ECO:0007669"/>
    <property type="project" value="InterPro"/>
</dbReference>
<proteinExistence type="predicted"/>
<feature type="domain" description="N-acetyltransferase" evidence="1">
    <location>
        <begin position="9"/>
        <end position="161"/>
    </location>
</feature>
<dbReference type="InterPro" id="IPR000182">
    <property type="entry name" value="GNAT_dom"/>
</dbReference>
<dbReference type="EMBL" id="CP119326">
    <property type="protein sequence ID" value="WEK41348.1"/>
    <property type="molecule type" value="Genomic_DNA"/>
</dbReference>